<keyword evidence="8" id="KW-0547">Nucleotide-binding</keyword>
<dbReference type="PANTHER" id="PTHR45339:SF1">
    <property type="entry name" value="HYBRID SIGNAL TRANSDUCTION HISTIDINE KINASE J"/>
    <property type="match status" value="1"/>
</dbReference>
<feature type="domain" description="Histidine kinase" evidence="18">
    <location>
        <begin position="850"/>
        <end position="1071"/>
    </location>
</feature>
<name>A0AA37SEW5_9GAMM</name>
<dbReference type="PROSITE" id="PS50109">
    <property type="entry name" value="HIS_KIN"/>
    <property type="match status" value="1"/>
</dbReference>
<dbReference type="CDD" id="cd16922">
    <property type="entry name" value="HATPase_EvgS-ArcB-TorS-like"/>
    <property type="match status" value="1"/>
</dbReference>
<dbReference type="PANTHER" id="PTHR45339">
    <property type="entry name" value="HYBRID SIGNAL TRANSDUCTION HISTIDINE KINASE J"/>
    <property type="match status" value="1"/>
</dbReference>
<evidence type="ECO:0000256" key="7">
    <source>
        <dbReference type="ARBA" id="ARBA00022692"/>
    </source>
</evidence>
<dbReference type="NCBIfam" id="TIGR00229">
    <property type="entry name" value="sensory_box"/>
    <property type="match status" value="3"/>
</dbReference>
<dbReference type="Pfam" id="PF00512">
    <property type="entry name" value="HisKA"/>
    <property type="match status" value="1"/>
</dbReference>
<evidence type="ECO:0000259" key="18">
    <source>
        <dbReference type="PROSITE" id="PS50109"/>
    </source>
</evidence>
<dbReference type="InterPro" id="IPR003661">
    <property type="entry name" value="HisK_dim/P_dom"/>
</dbReference>
<feature type="coiled-coil region" evidence="15">
    <location>
        <begin position="392"/>
        <end position="419"/>
    </location>
</feature>
<evidence type="ECO:0000259" key="21">
    <source>
        <dbReference type="PROSITE" id="PS50113"/>
    </source>
</evidence>
<feature type="domain" description="PAC" evidence="21">
    <location>
        <begin position="773"/>
        <end position="825"/>
    </location>
</feature>
<keyword evidence="10" id="KW-0067">ATP-binding</keyword>
<evidence type="ECO:0000256" key="1">
    <source>
        <dbReference type="ARBA" id="ARBA00000085"/>
    </source>
</evidence>
<evidence type="ECO:0000256" key="4">
    <source>
        <dbReference type="ARBA" id="ARBA00022475"/>
    </source>
</evidence>
<dbReference type="Gene3D" id="1.10.287.130">
    <property type="match status" value="1"/>
</dbReference>
<feature type="domain" description="Response regulatory" evidence="19">
    <location>
        <begin position="1087"/>
        <end position="1201"/>
    </location>
</feature>
<evidence type="ECO:0000256" key="13">
    <source>
        <dbReference type="ARBA" id="ARBA00023136"/>
    </source>
</evidence>
<reference evidence="23" key="2">
    <citation type="submission" date="2023-01" db="EMBL/GenBank/DDBJ databases">
        <title>Draft genome sequence of Litoribrevibacter albus strain NBRC 110071.</title>
        <authorList>
            <person name="Sun Q."/>
            <person name="Mori K."/>
        </authorList>
    </citation>
    <scope>NUCLEOTIDE SEQUENCE</scope>
    <source>
        <strain evidence="23">NBRC 110071</strain>
    </source>
</reference>
<dbReference type="CDD" id="cd00082">
    <property type="entry name" value="HisKA"/>
    <property type="match status" value="1"/>
</dbReference>
<dbReference type="PROSITE" id="PS50113">
    <property type="entry name" value="PAC"/>
    <property type="match status" value="3"/>
</dbReference>
<evidence type="ECO:0000313" key="23">
    <source>
        <dbReference type="EMBL" id="GLQ32659.1"/>
    </source>
</evidence>
<feature type="domain" description="PAS" evidence="20">
    <location>
        <begin position="429"/>
        <end position="500"/>
    </location>
</feature>
<dbReference type="InterPro" id="IPR001789">
    <property type="entry name" value="Sig_transdc_resp-reg_receiver"/>
</dbReference>
<dbReference type="CDD" id="cd17546">
    <property type="entry name" value="REC_hyHK_CKI1_RcsC-like"/>
    <property type="match status" value="1"/>
</dbReference>
<reference evidence="23" key="1">
    <citation type="journal article" date="2014" name="Int. J. Syst. Evol. Microbiol.">
        <title>Complete genome sequence of Corynebacterium casei LMG S-19264T (=DSM 44701T), isolated from a smear-ripened cheese.</title>
        <authorList>
            <consortium name="US DOE Joint Genome Institute (JGI-PGF)"/>
            <person name="Walter F."/>
            <person name="Albersmeier A."/>
            <person name="Kalinowski J."/>
            <person name="Ruckert C."/>
        </authorList>
    </citation>
    <scope>NUCLEOTIDE SEQUENCE</scope>
    <source>
        <strain evidence="23">NBRC 110071</strain>
    </source>
</reference>
<dbReference type="PROSITE" id="PS50885">
    <property type="entry name" value="HAMP"/>
    <property type="match status" value="1"/>
</dbReference>
<dbReference type="Proteomes" id="UP001161389">
    <property type="component" value="Unassembled WGS sequence"/>
</dbReference>
<dbReference type="SUPFAM" id="SSF47384">
    <property type="entry name" value="Homodimeric domain of signal transducing histidine kinase"/>
    <property type="match status" value="1"/>
</dbReference>
<dbReference type="Gene3D" id="3.40.50.2300">
    <property type="match status" value="2"/>
</dbReference>
<dbReference type="Gene3D" id="6.10.340.10">
    <property type="match status" value="1"/>
</dbReference>
<evidence type="ECO:0000256" key="14">
    <source>
        <dbReference type="PROSITE-ProRule" id="PRU00169"/>
    </source>
</evidence>
<dbReference type="SUPFAM" id="SSF52172">
    <property type="entry name" value="CheY-like"/>
    <property type="match status" value="2"/>
</dbReference>
<dbReference type="EC" id="2.7.13.3" evidence="3"/>
<dbReference type="Gene3D" id="3.30.565.10">
    <property type="entry name" value="Histidine kinase-like ATPase, C-terminal domain"/>
    <property type="match status" value="1"/>
</dbReference>
<dbReference type="SMART" id="SM00388">
    <property type="entry name" value="HisKA"/>
    <property type="match status" value="1"/>
</dbReference>
<dbReference type="InterPro" id="IPR001610">
    <property type="entry name" value="PAC"/>
</dbReference>
<keyword evidence="24" id="KW-1185">Reference proteome</keyword>
<keyword evidence="6" id="KW-0808">Transferase</keyword>
<feature type="modified residue" description="4-aspartylphosphate" evidence="14">
    <location>
        <position position="1320"/>
    </location>
</feature>
<dbReference type="SMART" id="SM00091">
    <property type="entry name" value="PAS"/>
    <property type="match status" value="3"/>
</dbReference>
<proteinExistence type="predicted"/>
<dbReference type="Pfam" id="PF02518">
    <property type="entry name" value="HATPase_c"/>
    <property type="match status" value="1"/>
</dbReference>
<sequence>MLSTLGKQLTHFMGRLPYIKKFIALIVVFLIPLVVCCSFLLSEFYQRITFTQLEIQGAEYLQGLSGFKHALYLVESNHKGKILRNSSDPAYDPKTLDTLIQTASQRLQEALELDNNYGDQLDTQEELQEIQKLWHIAKAYLGESDNQTDWQRSYTYELNRKLESLTRKVGDSSNLILDPDLDTYYLMDTILITLHDLQNTLIQIERAFYLQPDMLQQTISAPSYAYQKLQEKIILLREIKLRLIRNLYTAFKKSPNQNTEQTLAPVLKELNHATQMLIIQIQSDNQNTLLNNKTVITNLQKTIAKSYELWDLTNNQLSAKLKQRISGIQQKIAIFSVITLLALLLAVALIYGFYQSVIKTVLLLDESTTKLLKGNLNQSLHIHTKDELSVIVKAFNQIMEQLRTECSKAVNETERARKAVLYAQAQEEKSRTLALIASRTTNGVIITDANGYIEWVNDGFERISGYSLHEVKGRKPGDFLQGEETSQATIEFLRRKINAQSGVQADLINYTKDGTPYWIHLDIQPLFDHTGQLTQFMAIETDITERKQIEQALQKSEKLFKGIFNSAPDCVLGVDQNNRILFVNPATDVLFGYHPGELIEHQLDKLLPNSSRTHHWKFMKAFAEGKEPRLHMTNRQVNAKKKDGSEFPIEVSISKVQLDNEVIFTAILRDVTQQREYEKRLQDALALTKSILDASTLVAMIATDQEGTITVFNSGAEHMLGYKAEEFVGQRSPAILHLEDEVIQRSQELTEQLGVPIEGFETFVALARRGKYEEREWTYVKKNGDHITVSLSITAIQDAEGEITGFLGIAKDITENRRTLKRLEEETLRASQLAEQAQAANIAKSQFLANMSHEIRTPMNGVLGMSQLLKLTELTPKQQEYLDAIQSSGEMLLTVLNDILDFSKIEAGKLTIEAIEFDLFREIKHITKLFNSLAEKKGLELILNLPVSGPRAFKGDEVRIKQVLTNLISNAIKFTSEGHVLVQVETTPTNNHSHSIAIKVQDTGIGIPADKVGQLFQEFTQVDASTTRKYGGTGLGLSISHKLISLMGGSMEVTSEEGQGSCFSFKLQLPAVTVNQSHPPKELSKVRALVVDDNPMNLQVLGDQLRHWNLKVSLLQTPEHFFTHYQASEFDVLILDHLMPIVSGLDILQKVRESLPAIPIILISSVDMNSEIQALNMDPHFSYLPKPIDPDHLYECLIHLLSATEEKTEIKHKNTDTNAKGTHTNAKGTNTNAKGTNTNPTDMNTSLEDTRNNAKKSVDTNAFEFTRFSGHVLLVEDTPINQMLGLEILNNFGVTVDLAENGQEALDKITNTNYDLVFMDCLMPVMDGYQSTRQVRIAEAESDRHTPICALTANALQDAKYKCQAAGMDDFVSKPFKPQELVTVLNKWLPTTAQ</sequence>
<feature type="domain" description="PAS" evidence="20">
    <location>
        <begin position="556"/>
        <end position="610"/>
    </location>
</feature>
<evidence type="ECO:0000256" key="10">
    <source>
        <dbReference type="ARBA" id="ARBA00022840"/>
    </source>
</evidence>
<feature type="domain" description="HAMP" evidence="22">
    <location>
        <begin position="355"/>
        <end position="407"/>
    </location>
</feature>
<dbReference type="InterPro" id="IPR000700">
    <property type="entry name" value="PAS-assoc_C"/>
</dbReference>
<dbReference type="PROSITE" id="PS50110">
    <property type="entry name" value="RESPONSE_REGULATORY"/>
    <property type="match status" value="2"/>
</dbReference>
<feature type="region of interest" description="Disordered" evidence="16">
    <location>
        <begin position="1209"/>
        <end position="1252"/>
    </location>
</feature>
<dbReference type="GO" id="GO:0000155">
    <property type="term" value="F:phosphorelay sensor kinase activity"/>
    <property type="evidence" value="ECO:0007669"/>
    <property type="project" value="InterPro"/>
</dbReference>
<dbReference type="CDD" id="cd06225">
    <property type="entry name" value="HAMP"/>
    <property type="match status" value="1"/>
</dbReference>
<accession>A0AA37SEW5</accession>
<dbReference type="PROSITE" id="PS50112">
    <property type="entry name" value="PAS"/>
    <property type="match status" value="3"/>
</dbReference>
<keyword evidence="12" id="KW-0902">Two-component regulatory system</keyword>
<dbReference type="SMART" id="SM00387">
    <property type="entry name" value="HATPase_c"/>
    <property type="match status" value="1"/>
</dbReference>
<protein>
    <recommendedName>
        <fullName evidence="3">histidine kinase</fullName>
        <ecNumber evidence="3">2.7.13.3</ecNumber>
    </recommendedName>
</protein>
<dbReference type="SMART" id="SM00086">
    <property type="entry name" value="PAC"/>
    <property type="match status" value="3"/>
</dbReference>
<feature type="transmembrane region" description="Helical" evidence="17">
    <location>
        <begin position="22"/>
        <end position="41"/>
    </location>
</feature>
<dbReference type="GO" id="GO:0005886">
    <property type="term" value="C:plasma membrane"/>
    <property type="evidence" value="ECO:0007669"/>
    <property type="project" value="UniProtKB-SubCell"/>
</dbReference>
<dbReference type="RefSeq" id="WP_284382726.1">
    <property type="nucleotide sequence ID" value="NZ_BSNM01000016.1"/>
</dbReference>
<evidence type="ECO:0000259" key="20">
    <source>
        <dbReference type="PROSITE" id="PS50112"/>
    </source>
</evidence>
<evidence type="ECO:0000313" key="24">
    <source>
        <dbReference type="Proteomes" id="UP001161389"/>
    </source>
</evidence>
<dbReference type="InterPro" id="IPR035965">
    <property type="entry name" value="PAS-like_dom_sf"/>
</dbReference>
<evidence type="ECO:0000256" key="15">
    <source>
        <dbReference type="SAM" id="Coils"/>
    </source>
</evidence>
<dbReference type="Pfam" id="PF00072">
    <property type="entry name" value="Response_reg"/>
    <property type="match status" value="2"/>
</dbReference>
<dbReference type="InterPro" id="IPR005467">
    <property type="entry name" value="His_kinase_dom"/>
</dbReference>
<dbReference type="InterPro" id="IPR000014">
    <property type="entry name" value="PAS"/>
</dbReference>
<evidence type="ECO:0000259" key="22">
    <source>
        <dbReference type="PROSITE" id="PS50885"/>
    </source>
</evidence>
<evidence type="ECO:0000259" key="19">
    <source>
        <dbReference type="PROSITE" id="PS50110"/>
    </source>
</evidence>
<evidence type="ECO:0000256" key="17">
    <source>
        <dbReference type="SAM" id="Phobius"/>
    </source>
</evidence>
<dbReference type="PRINTS" id="PR00344">
    <property type="entry name" value="BCTRLSENSOR"/>
</dbReference>
<comment type="caution">
    <text evidence="23">The sequence shown here is derived from an EMBL/GenBank/DDBJ whole genome shotgun (WGS) entry which is preliminary data.</text>
</comment>
<evidence type="ECO:0000256" key="5">
    <source>
        <dbReference type="ARBA" id="ARBA00022553"/>
    </source>
</evidence>
<evidence type="ECO:0000256" key="2">
    <source>
        <dbReference type="ARBA" id="ARBA00004651"/>
    </source>
</evidence>
<feature type="transmembrane region" description="Helical" evidence="17">
    <location>
        <begin position="332"/>
        <end position="354"/>
    </location>
</feature>
<keyword evidence="15" id="KW-0175">Coiled coil</keyword>
<dbReference type="InterPro" id="IPR011006">
    <property type="entry name" value="CheY-like_superfamily"/>
</dbReference>
<organism evidence="23 24">
    <name type="scientific">Litoribrevibacter albus</name>
    <dbReference type="NCBI Taxonomy" id="1473156"/>
    <lineage>
        <taxon>Bacteria</taxon>
        <taxon>Pseudomonadati</taxon>
        <taxon>Pseudomonadota</taxon>
        <taxon>Gammaproteobacteria</taxon>
        <taxon>Oceanospirillales</taxon>
        <taxon>Oceanospirillaceae</taxon>
        <taxon>Litoribrevibacter</taxon>
    </lineage>
</organism>
<feature type="domain" description="PAC" evidence="21">
    <location>
        <begin position="501"/>
        <end position="555"/>
    </location>
</feature>
<keyword evidence="7 17" id="KW-0812">Transmembrane</keyword>
<dbReference type="EMBL" id="BSNM01000016">
    <property type="protein sequence ID" value="GLQ32659.1"/>
    <property type="molecule type" value="Genomic_DNA"/>
</dbReference>
<comment type="catalytic activity">
    <reaction evidence="1">
        <text>ATP + protein L-histidine = ADP + protein N-phospho-L-histidine.</text>
        <dbReference type="EC" id="2.7.13.3"/>
    </reaction>
</comment>
<keyword evidence="9" id="KW-0418">Kinase</keyword>
<dbReference type="SUPFAM" id="SSF55874">
    <property type="entry name" value="ATPase domain of HSP90 chaperone/DNA topoisomerase II/histidine kinase"/>
    <property type="match status" value="1"/>
</dbReference>
<evidence type="ECO:0000256" key="6">
    <source>
        <dbReference type="ARBA" id="ARBA00022679"/>
    </source>
</evidence>
<dbReference type="FunFam" id="1.10.287.130:FF:000003">
    <property type="entry name" value="Histidine kinase"/>
    <property type="match status" value="1"/>
</dbReference>
<dbReference type="InterPro" id="IPR036097">
    <property type="entry name" value="HisK_dim/P_sf"/>
</dbReference>
<dbReference type="InterPro" id="IPR004358">
    <property type="entry name" value="Sig_transdc_His_kin-like_C"/>
</dbReference>
<dbReference type="Pfam" id="PF13426">
    <property type="entry name" value="PAS_9"/>
    <property type="match status" value="3"/>
</dbReference>
<dbReference type="Gene3D" id="3.30.450.20">
    <property type="entry name" value="PAS domain"/>
    <property type="match status" value="3"/>
</dbReference>
<dbReference type="InterPro" id="IPR036890">
    <property type="entry name" value="HATPase_C_sf"/>
</dbReference>
<keyword evidence="11 17" id="KW-1133">Transmembrane helix</keyword>
<keyword evidence="13 17" id="KW-0472">Membrane</keyword>
<dbReference type="InterPro" id="IPR003594">
    <property type="entry name" value="HATPase_dom"/>
</dbReference>
<keyword evidence="5 14" id="KW-0597">Phosphoprotein</keyword>
<dbReference type="SUPFAM" id="SSF55785">
    <property type="entry name" value="PYP-like sensor domain (PAS domain)"/>
    <property type="match status" value="3"/>
</dbReference>
<dbReference type="GO" id="GO:0005524">
    <property type="term" value="F:ATP binding"/>
    <property type="evidence" value="ECO:0007669"/>
    <property type="project" value="UniProtKB-KW"/>
</dbReference>
<feature type="modified residue" description="4-aspartylphosphate" evidence="14">
    <location>
        <position position="1136"/>
    </location>
</feature>
<evidence type="ECO:0000256" key="12">
    <source>
        <dbReference type="ARBA" id="ARBA00023012"/>
    </source>
</evidence>
<dbReference type="FunFam" id="3.30.565.10:FF:000010">
    <property type="entry name" value="Sensor histidine kinase RcsC"/>
    <property type="match status" value="1"/>
</dbReference>
<dbReference type="InterPro" id="IPR003660">
    <property type="entry name" value="HAMP_dom"/>
</dbReference>
<evidence type="ECO:0000256" key="11">
    <source>
        <dbReference type="ARBA" id="ARBA00022989"/>
    </source>
</evidence>
<evidence type="ECO:0000256" key="16">
    <source>
        <dbReference type="SAM" id="MobiDB-lite"/>
    </source>
</evidence>
<dbReference type="CDD" id="cd00156">
    <property type="entry name" value="REC"/>
    <property type="match status" value="1"/>
</dbReference>
<keyword evidence="4" id="KW-1003">Cell membrane</keyword>
<gene>
    <name evidence="23" type="ORF">GCM10007876_31380</name>
</gene>
<evidence type="ECO:0000256" key="9">
    <source>
        <dbReference type="ARBA" id="ARBA00022777"/>
    </source>
</evidence>
<feature type="domain" description="PAC" evidence="21">
    <location>
        <begin position="633"/>
        <end position="683"/>
    </location>
</feature>
<dbReference type="CDD" id="cd00130">
    <property type="entry name" value="PAS"/>
    <property type="match status" value="3"/>
</dbReference>
<evidence type="ECO:0000256" key="3">
    <source>
        <dbReference type="ARBA" id="ARBA00012438"/>
    </source>
</evidence>
<dbReference type="SMART" id="SM00448">
    <property type="entry name" value="REC"/>
    <property type="match status" value="2"/>
</dbReference>
<feature type="domain" description="Response regulatory" evidence="19">
    <location>
        <begin position="1271"/>
        <end position="1389"/>
    </location>
</feature>
<feature type="domain" description="PAS" evidence="20">
    <location>
        <begin position="684"/>
        <end position="740"/>
    </location>
</feature>
<feature type="compositionally biased region" description="Low complexity" evidence="16">
    <location>
        <begin position="1224"/>
        <end position="1239"/>
    </location>
</feature>
<comment type="subcellular location">
    <subcellularLocation>
        <location evidence="2">Cell membrane</location>
        <topology evidence="2">Multi-pass membrane protein</topology>
    </subcellularLocation>
</comment>
<evidence type="ECO:0000256" key="8">
    <source>
        <dbReference type="ARBA" id="ARBA00022741"/>
    </source>
</evidence>